<evidence type="ECO:0000256" key="1">
    <source>
        <dbReference type="SAM" id="SignalP"/>
    </source>
</evidence>
<reference evidence="3" key="1">
    <citation type="journal article" date="2019" name="Int. J. Syst. Evol. Microbiol.">
        <title>The Global Catalogue of Microorganisms (GCM) 10K type strain sequencing project: providing services to taxonomists for standard genome sequencing and annotation.</title>
        <authorList>
            <consortium name="The Broad Institute Genomics Platform"/>
            <consortium name="The Broad Institute Genome Sequencing Center for Infectious Disease"/>
            <person name="Wu L."/>
            <person name="Ma J."/>
        </authorList>
    </citation>
    <scope>NUCLEOTIDE SEQUENCE [LARGE SCALE GENOMIC DNA]</scope>
    <source>
        <strain evidence="3">CCUG 60742</strain>
    </source>
</reference>
<dbReference type="EMBL" id="JBHTIA010000005">
    <property type="protein sequence ID" value="MFD0765178.1"/>
    <property type="molecule type" value="Genomic_DNA"/>
</dbReference>
<dbReference type="InterPro" id="IPR029062">
    <property type="entry name" value="Class_I_gatase-like"/>
</dbReference>
<evidence type="ECO:0008006" key="4">
    <source>
        <dbReference type="Google" id="ProtNLM"/>
    </source>
</evidence>
<dbReference type="SUPFAM" id="SSF52317">
    <property type="entry name" value="Class I glutamine amidotransferase-like"/>
    <property type="match status" value="1"/>
</dbReference>
<feature type="signal peptide" evidence="1">
    <location>
        <begin position="1"/>
        <end position="22"/>
    </location>
</feature>
<proteinExistence type="predicted"/>
<evidence type="ECO:0000313" key="2">
    <source>
        <dbReference type="EMBL" id="MFD0765178.1"/>
    </source>
</evidence>
<comment type="caution">
    <text evidence="2">The sequence shown here is derived from an EMBL/GenBank/DDBJ whole genome shotgun (WGS) entry which is preliminary data.</text>
</comment>
<keyword evidence="3" id="KW-1185">Reference proteome</keyword>
<protein>
    <recommendedName>
        <fullName evidence="4">Unsaturated rhamnogalacturonyl hydrolase</fullName>
    </recommendedName>
</protein>
<dbReference type="RefSeq" id="WP_377141951.1">
    <property type="nucleotide sequence ID" value="NZ_JBHTIA010000005.1"/>
</dbReference>
<keyword evidence="1" id="KW-0732">Signal</keyword>
<dbReference type="Proteomes" id="UP001597073">
    <property type="component" value="Unassembled WGS sequence"/>
</dbReference>
<sequence length="281" mass="31307">MKRWFVVVILFVYSNVARTVMAQTVTLDYYYNRETRVDKAGQPMRFHYLWTDTTNTGFSKWGAIFTSKGATLGALEEAPTLSNLRSTAVYIIVDPDNKKENPAPNYISDTDADNISQWVKAGGKLVLMANDSANVELPKFNILAHKFGLHFNNDVQNHVVDDTHFDDGTVFISNNPVFKTAKKAFMKDVCSIALTGNAKPVLKADNGATIAAIVRYGRGLVFAVGDPWLYNEYVNGRLPAGFDNDKAAADLTTYILSHKQTNKPVLTKPQKTMIKKSQKSR</sequence>
<accession>A0ABW2ZG96</accession>
<evidence type="ECO:0000313" key="3">
    <source>
        <dbReference type="Proteomes" id="UP001597073"/>
    </source>
</evidence>
<name>A0ABW2ZG96_9SPHI</name>
<organism evidence="2 3">
    <name type="scientific">Mucilaginibacter lutimaris</name>
    <dbReference type="NCBI Taxonomy" id="931629"/>
    <lineage>
        <taxon>Bacteria</taxon>
        <taxon>Pseudomonadati</taxon>
        <taxon>Bacteroidota</taxon>
        <taxon>Sphingobacteriia</taxon>
        <taxon>Sphingobacteriales</taxon>
        <taxon>Sphingobacteriaceae</taxon>
        <taxon>Mucilaginibacter</taxon>
    </lineage>
</organism>
<feature type="chain" id="PRO_5046439910" description="Unsaturated rhamnogalacturonyl hydrolase" evidence="1">
    <location>
        <begin position="23"/>
        <end position="281"/>
    </location>
</feature>
<gene>
    <name evidence="2" type="ORF">ACFQZI_09965</name>
</gene>